<organism evidence="3 4">
    <name type="scientific">Porites evermanni</name>
    <dbReference type="NCBI Taxonomy" id="104178"/>
    <lineage>
        <taxon>Eukaryota</taxon>
        <taxon>Metazoa</taxon>
        <taxon>Cnidaria</taxon>
        <taxon>Anthozoa</taxon>
        <taxon>Hexacorallia</taxon>
        <taxon>Scleractinia</taxon>
        <taxon>Fungiina</taxon>
        <taxon>Poritidae</taxon>
        <taxon>Porites</taxon>
    </lineage>
</organism>
<reference evidence="3 4" key="1">
    <citation type="submission" date="2022-05" db="EMBL/GenBank/DDBJ databases">
        <authorList>
            <consortium name="Genoscope - CEA"/>
            <person name="William W."/>
        </authorList>
    </citation>
    <scope>NUCLEOTIDE SEQUENCE [LARGE SCALE GENOMIC DNA]</scope>
</reference>
<protein>
    <recommendedName>
        <fullName evidence="5">L1 transposable element RRM domain-containing protein</fullName>
    </recommendedName>
</protein>
<evidence type="ECO:0000256" key="1">
    <source>
        <dbReference type="SAM" id="Coils"/>
    </source>
</evidence>
<feature type="coiled-coil region" evidence="1">
    <location>
        <begin position="41"/>
        <end position="127"/>
    </location>
</feature>
<evidence type="ECO:0000313" key="3">
    <source>
        <dbReference type="EMBL" id="CAH3177726.1"/>
    </source>
</evidence>
<evidence type="ECO:0000313" key="4">
    <source>
        <dbReference type="Proteomes" id="UP001159427"/>
    </source>
</evidence>
<gene>
    <name evidence="3" type="ORF">PEVE_00011415</name>
</gene>
<sequence length="287" mass="32886">MGKEDARADSRKRLRESGSQTDGEDAFDEADGHCRGAFAKLDEVSEKLDKVLTRLGELEAMQGRVAELEKENKSLQESLNTAQADIDDLNSSSTATYATLETHAKNLEDLSAKIKRLECRNIKLEAYTRRENLKVFNIPEGRGESTSAEDQLKKVMRDKLKIPEEDIEQIRFERVHRIPTKKNTSQGQNSKPRPIIAKFSFFQDKEYVWSFVKNLKNTNISIANDFPREIDEIQKTLYPILKKAKQKKQTAYFKADKLIINGQIYRGEETTNLPYYGLIMDTRNSGN</sequence>
<evidence type="ECO:0008006" key="5">
    <source>
        <dbReference type="Google" id="ProtNLM"/>
    </source>
</evidence>
<dbReference type="Gene3D" id="3.30.70.1820">
    <property type="entry name" value="L1 transposable element, RRM domain"/>
    <property type="match status" value="1"/>
</dbReference>
<keyword evidence="1" id="KW-0175">Coiled coil</keyword>
<proteinExistence type="predicted"/>
<evidence type="ECO:0000256" key="2">
    <source>
        <dbReference type="SAM" id="MobiDB-lite"/>
    </source>
</evidence>
<dbReference type="Gene3D" id="1.20.1480.30">
    <property type="entry name" value="Designed four-helix bundle protein"/>
    <property type="match status" value="1"/>
</dbReference>
<name>A0ABN8RJX6_9CNID</name>
<dbReference type="InterPro" id="IPR004244">
    <property type="entry name" value="Transposase_22"/>
</dbReference>
<keyword evidence="4" id="KW-1185">Reference proteome</keyword>
<dbReference type="EMBL" id="CALNXI010001820">
    <property type="protein sequence ID" value="CAH3177726.1"/>
    <property type="molecule type" value="Genomic_DNA"/>
</dbReference>
<comment type="caution">
    <text evidence="3">The sequence shown here is derived from an EMBL/GenBank/DDBJ whole genome shotgun (WGS) entry which is preliminary data.</text>
</comment>
<feature type="compositionally biased region" description="Basic and acidic residues" evidence="2">
    <location>
        <begin position="1"/>
        <end position="11"/>
    </location>
</feature>
<dbReference type="PANTHER" id="PTHR11505">
    <property type="entry name" value="L1 TRANSPOSABLE ELEMENT-RELATED"/>
    <property type="match status" value="1"/>
</dbReference>
<accession>A0ABN8RJX6</accession>
<dbReference type="Proteomes" id="UP001159427">
    <property type="component" value="Unassembled WGS sequence"/>
</dbReference>
<feature type="region of interest" description="Disordered" evidence="2">
    <location>
        <begin position="1"/>
        <end position="30"/>
    </location>
</feature>